<keyword evidence="4 7" id="KW-0540">Nuclease</keyword>
<dbReference type="Gene3D" id="3.60.21.10">
    <property type="match status" value="1"/>
</dbReference>
<dbReference type="RefSeq" id="WP_242149366.1">
    <property type="nucleotide sequence ID" value="NZ_CP093379.1"/>
</dbReference>
<dbReference type="InterPro" id="IPR041796">
    <property type="entry name" value="Mre11_N"/>
</dbReference>
<dbReference type="PANTHER" id="PTHR30337:SF0">
    <property type="entry name" value="NUCLEASE SBCCD SUBUNIT D"/>
    <property type="match status" value="1"/>
</dbReference>
<feature type="domain" description="Calcineurin-like phosphoesterase" evidence="8">
    <location>
        <begin position="1"/>
        <end position="222"/>
    </location>
</feature>
<dbReference type="InterPro" id="IPR050535">
    <property type="entry name" value="DNA_Repair-Maintenance_Comp"/>
</dbReference>
<keyword evidence="7" id="KW-0233">DNA recombination</keyword>
<evidence type="ECO:0000259" key="9">
    <source>
        <dbReference type="Pfam" id="PF12320"/>
    </source>
</evidence>
<evidence type="ECO:0000256" key="7">
    <source>
        <dbReference type="RuleBase" id="RU363069"/>
    </source>
</evidence>
<organism evidence="10 11">
    <name type="scientific">Ignatzschineria rhizosphaerae</name>
    <dbReference type="NCBI Taxonomy" id="2923279"/>
    <lineage>
        <taxon>Bacteria</taxon>
        <taxon>Pseudomonadati</taxon>
        <taxon>Pseudomonadota</taxon>
        <taxon>Gammaproteobacteria</taxon>
        <taxon>Cardiobacteriales</taxon>
        <taxon>Ignatzschineriaceae</taxon>
        <taxon>Ignatzschineria</taxon>
    </lineage>
</organism>
<evidence type="ECO:0000259" key="8">
    <source>
        <dbReference type="Pfam" id="PF00149"/>
    </source>
</evidence>
<dbReference type="SUPFAM" id="SSF56300">
    <property type="entry name" value="Metallo-dependent phosphatases"/>
    <property type="match status" value="1"/>
</dbReference>
<dbReference type="CDD" id="cd00840">
    <property type="entry name" value="MPP_Mre11_N"/>
    <property type="match status" value="1"/>
</dbReference>
<dbReference type="GO" id="GO:0004527">
    <property type="term" value="F:exonuclease activity"/>
    <property type="evidence" value="ECO:0007669"/>
    <property type="project" value="UniProtKB-KW"/>
</dbReference>
<evidence type="ECO:0000256" key="4">
    <source>
        <dbReference type="ARBA" id="ARBA00022722"/>
    </source>
</evidence>
<keyword evidence="7" id="KW-0235">DNA replication</keyword>
<feature type="domain" description="Nuclease SbcCD subunit D C-terminal" evidence="9">
    <location>
        <begin position="272"/>
        <end position="357"/>
    </location>
</feature>
<evidence type="ECO:0000256" key="1">
    <source>
        <dbReference type="ARBA" id="ARBA00010555"/>
    </source>
</evidence>
<dbReference type="Pfam" id="PF00149">
    <property type="entry name" value="Metallophos"/>
    <property type="match status" value="1"/>
</dbReference>
<comment type="similarity">
    <text evidence="1 7">Belongs to the SbcD family.</text>
</comment>
<dbReference type="InterPro" id="IPR004843">
    <property type="entry name" value="Calcineurin-like_PHP"/>
</dbReference>
<keyword evidence="5 7" id="KW-0378">Hydrolase</keyword>
<evidence type="ECO:0000256" key="3">
    <source>
        <dbReference type="ARBA" id="ARBA00013365"/>
    </source>
</evidence>
<sequence>MKILHTADWHLGKLIHGIYMTEDQAYLLDLLIEYIEAEKPDLIIIAGDIYDRAIPPVEAVELLNHFLNRVALKLHIPIIAISGNHDSPKRLMFGSTFLQDKNCHLITTIDPNFTPIIFNDEYGEIHCYPIPYVEPAEIRALYQNPSITSHDAAFKALMKHLTPKLDPNARNILILHAFVIHSSTPEKLTSESERPLAIGGSEYISADYFKDFDYVALGHLHQAHKIKNETIRYSGSLLKYSLSEAHHEKGILQLHLPAKGDPIEIEKIVFTPKRDLREVRGTLKEMLTMPESQDYIFVTLLDETPVLQPMEQIRTVFPNAMHVRRDLQKSRSREEDQTKLKEIQTHDDLSLFQGFYQTLIEREASPETLAIFSKSLAELEQDTTSNILIKDQK</sequence>
<keyword evidence="7" id="KW-0255">Endonuclease</keyword>
<comment type="subunit">
    <text evidence="2 7">Heterodimer of SbcC and SbcD.</text>
</comment>
<dbReference type="Pfam" id="PF12320">
    <property type="entry name" value="SbcD_C"/>
    <property type="match status" value="1"/>
</dbReference>
<dbReference type="InterPro" id="IPR004593">
    <property type="entry name" value="SbcD"/>
</dbReference>
<dbReference type="PANTHER" id="PTHR30337">
    <property type="entry name" value="COMPONENT OF ATP-DEPENDENT DSDNA EXONUCLEASE"/>
    <property type="match status" value="1"/>
</dbReference>
<evidence type="ECO:0000256" key="5">
    <source>
        <dbReference type="ARBA" id="ARBA00022801"/>
    </source>
</evidence>
<proteinExistence type="inferred from homology"/>
<evidence type="ECO:0000256" key="2">
    <source>
        <dbReference type="ARBA" id="ARBA00011322"/>
    </source>
</evidence>
<evidence type="ECO:0000313" key="10">
    <source>
        <dbReference type="EMBL" id="UNM96228.1"/>
    </source>
</evidence>
<name>A0ABY3X897_9GAMM</name>
<keyword evidence="11" id="KW-1185">Reference proteome</keyword>
<protein>
    <recommendedName>
        <fullName evidence="3 7">Nuclease SbcCD subunit D</fullName>
    </recommendedName>
</protein>
<dbReference type="EMBL" id="CP093379">
    <property type="protein sequence ID" value="UNM96228.1"/>
    <property type="molecule type" value="Genomic_DNA"/>
</dbReference>
<dbReference type="InterPro" id="IPR029052">
    <property type="entry name" value="Metallo-depent_PP-like"/>
</dbReference>
<accession>A0ABY3X897</accession>
<gene>
    <name evidence="7" type="primary">sbcD</name>
    <name evidence="10" type="ORF">MMG00_13690</name>
</gene>
<dbReference type="Proteomes" id="UP000829542">
    <property type="component" value="Chromosome"/>
</dbReference>
<keyword evidence="6 7" id="KW-0269">Exonuclease</keyword>
<comment type="function">
    <text evidence="7">SbcCD cleaves DNA hairpin structures. These structures can inhibit DNA replication and are intermediates in certain DNA recombination reactions. The complex acts as a 3'-&gt;5' double strand exonuclease that can open hairpins. It also has a 5' single-strand endonuclease activity.</text>
</comment>
<evidence type="ECO:0000256" key="6">
    <source>
        <dbReference type="ARBA" id="ARBA00022839"/>
    </source>
</evidence>
<evidence type="ECO:0000313" key="11">
    <source>
        <dbReference type="Proteomes" id="UP000829542"/>
    </source>
</evidence>
<dbReference type="InterPro" id="IPR026843">
    <property type="entry name" value="SbcD_C"/>
</dbReference>
<reference evidence="10 11" key="1">
    <citation type="submission" date="2022-03" db="EMBL/GenBank/DDBJ databases">
        <title>Ignatzschineria rhizosphaerae HR5S32.</title>
        <authorList>
            <person name="Sun J.Q."/>
            <person name="Feng J.Y."/>
        </authorList>
    </citation>
    <scope>NUCLEOTIDE SEQUENCE [LARGE SCALE GENOMIC DNA]</scope>
    <source>
        <strain evidence="10 11">HR5S32</strain>
    </source>
</reference>
<dbReference type="NCBIfam" id="TIGR00619">
    <property type="entry name" value="sbcd"/>
    <property type="match status" value="1"/>
</dbReference>